<accession>A0A1E5RBW7</accession>
<evidence type="ECO:0000313" key="2">
    <source>
        <dbReference type="Proteomes" id="UP000095728"/>
    </source>
</evidence>
<dbReference type="Pfam" id="PF00657">
    <property type="entry name" value="Lipase_GDSL"/>
    <property type="match status" value="1"/>
</dbReference>
<dbReference type="CDD" id="cd01838">
    <property type="entry name" value="Isoamyl_acetate_hydrolase_like"/>
    <property type="match status" value="1"/>
</dbReference>
<dbReference type="FunFam" id="3.40.50.1110:FF:000022">
    <property type="entry name" value="Isoamyl acetate-hydrolyzing esterase"/>
    <property type="match status" value="1"/>
</dbReference>
<dbReference type="InterPro" id="IPR045136">
    <property type="entry name" value="Iah1-like"/>
</dbReference>
<dbReference type="PANTHER" id="PTHR14209:SF19">
    <property type="entry name" value="ISOAMYL ACETATE-HYDROLYZING ESTERASE 1 HOMOLOG"/>
    <property type="match status" value="1"/>
</dbReference>
<dbReference type="STRING" id="56408.A0A1E5RBW7"/>
<sequence>MSGLKFDKFLLFGDSITEFSFNNAFQASQGKLGQDPLDPLQQQFAFGSALVNLYARKMELVQRGFSGYTSRWALKLLPEVLDDVKNIKMAYIFFGSNDCILGGNQVVPLEEYIENTEKLVAMLKAQNIKPILITPAVYDHEKWNMLKKEEVAAGFVRTLDRFALYANSLVDLGSKLNVPVVNLNAAFMKYAVEKLDGRWQELLCDGLHFSGHGSYVMYNELLKTIEKSYPEHHPKNVPYRLPNWRGVAASGDNLEL</sequence>
<keyword evidence="2" id="KW-1185">Reference proteome</keyword>
<protein>
    <submittedName>
        <fullName evidence="1">Isoamyl acetate-hydrolyzing esterase</fullName>
    </submittedName>
</protein>
<reference evidence="2" key="1">
    <citation type="journal article" date="2016" name="Genome Announc.">
        <title>Genome sequences of three species of Hanseniaspora isolated from spontaneous wine fermentations.</title>
        <authorList>
            <person name="Sternes P.R."/>
            <person name="Lee D."/>
            <person name="Kutyna D.R."/>
            <person name="Borneman A.R."/>
        </authorList>
    </citation>
    <scope>NUCLEOTIDE SEQUENCE [LARGE SCALE GENOMIC DNA]</scope>
    <source>
        <strain evidence="2">AWRI3579</strain>
    </source>
</reference>
<evidence type="ECO:0000313" key="1">
    <source>
        <dbReference type="EMBL" id="OEJ84390.1"/>
    </source>
</evidence>
<dbReference type="InParanoid" id="A0A1E5RBW7"/>
<name>A0A1E5RBW7_9ASCO</name>
<dbReference type="Proteomes" id="UP000095728">
    <property type="component" value="Unassembled WGS sequence"/>
</dbReference>
<gene>
    <name evidence="1" type="ORF">AWRI3579_g2684</name>
</gene>
<dbReference type="InterPro" id="IPR001087">
    <property type="entry name" value="GDSL"/>
</dbReference>
<dbReference type="OrthoDB" id="671439at2759"/>
<organism evidence="1 2">
    <name type="scientific">Hanseniaspora osmophila</name>
    <dbReference type="NCBI Taxonomy" id="56408"/>
    <lineage>
        <taxon>Eukaryota</taxon>
        <taxon>Fungi</taxon>
        <taxon>Dikarya</taxon>
        <taxon>Ascomycota</taxon>
        <taxon>Saccharomycotina</taxon>
        <taxon>Saccharomycetes</taxon>
        <taxon>Saccharomycodales</taxon>
        <taxon>Saccharomycodaceae</taxon>
        <taxon>Hanseniaspora</taxon>
    </lineage>
</organism>
<dbReference type="FunCoup" id="A0A1E5RBW7">
    <property type="interactions" value="219"/>
</dbReference>
<dbReference type="GO" id="GO:0016788">
    <property type="term" value="F:hydrolase activity, acting on ester bonds"/>
    <property type="evidence" value="ECO:0007669"/>
    <property type="project" value="InterPro"/>
</dbReference>
<dbReference type="SUPFAM" id="SSF52266">
    <property type="entry name" value="SGNH hydrolase"/>
    <property type="match status" value="1"/>
</dbReference>
<dbReference type="EMBL" id="LPNM01000008">
    <property type="protein sequence ID" value="OEJ84390.1"/>
    <property type="molecule type" value="Genomic_DNA"/>
</dbReference>
<dbReference type="InterPro" id="IPR036514">
    <property type="entry name" value="SGNH_hydro_sf"/>
</dbReference>
<proteinExistence type="predicted"/>
<comment type="caution">
    <text evidence="1">The sequence shown here is derived from an EMBL/GenBank/DDBJ whole genome shotgun (WGS) entry which is preliminary data.</text>
</comment>
<dbReference type="Gene3D" id="3.40.50.1110">
    <property type="entry name" value="SGNH hydrolase"/>
    <property type="match status" value="1"/>
</dbReference>
<dbReference type="AlphaFoldDB" id="A0A1E5RBW7"/>
<dbReference type="PANTHER" id="PTHR14209">
    <property type="entry name" value="ISOAMYL ACETATE-HYDROLYZING ESTERASE 1"/>
    <property type="match status" value="1"/>
</dbReference>